<dbReference type="InterPro" id="IPR056810">
    <property type="entry name" value="GNC1-like_N"/>
</dbReference>
<dbReference type="Pfam" id="PF24984">
    <property type="entry name" value="HEAT_EF3_GNC1"/>
    <property type="match status" value="1"/>
</dbReference>
<dbReference type="InterPro" id="IPR016024">
    <property type="entry name" value="ARM-type_fold"/>
</dbReference>
<dbReference type="SUPFAM" id="SSF48371">
    <property type="entry name" value="ARM repeat"/>
    <property type="match status" value="4"/>
</dbReference>
<dbReference type="GO" id="GO:0005829">
    <property type="term" value="C:cytosol"/>
    <property type="evidence" value="ECO:0007669"/>
    <property type="project" value="TreeGrafter"/>
</dbReference>
<feature type="repeat" description="HEAT" evidence="4">
    <location>
        <begin position="1416"/>
        <end position="1454"/>
    </location>
</feature>
<evidence type="ECO:0000256" key="1">
    <source>
        <dbReference type="ARBA" id="ARBA00007366"/>
    </source>
</evidence>
<dbReference type="InterPro" id="IPR022716">
    <property type="entry name" value="Gcn1_N"/>
</dbReference>
<name>A0A8J2T8V7_ZYGB2</name>
<dbReference type="InterPro" id="IPR021133">
    <property type="entry name" value="HEAT_type_2"/>
</dbReference>
<dbReference type="EMBL" id="HG316459">
    <property type="protein sequence ID" value="CDF90349.1"/>
    <property type="molecule type" value="Genomic_DNA"/>
</dbReference>
<evidence type="ECO:0000256" key="4">
    <source>
        <dbReference type="PROSITE-ProRule" id="PRU00103"/>
    </source>
</evidence>
<dbReference type="Proteomes" id="UP000019375">
    <property type="component" value="Unassembled WGS sequence"/>
</dbReference>
<keyword evidence="2" id="KW-0677">Repeat</keyword>
<evidence type="ECO:0000259" key="5">
    <source>
        <dbReference type="SMART" id="SM01349"/>
    </source>
</evidence>
<dbReference type="Pfam" id="PF23271">
    <property type="entry name" value="HEAT_GCN1"/>
    <property type="match status" value="1"/>
</dbReference>
<accession>A0A8J2T8V7</accession>
<protein>
    <recommendedName>
        <fullName evidence="3">eIF-2-alpha kinase activator GCN1</fullName>
    </recommendedName>
</protein>
<dbReference type="OrthoDB" id="5148094at2759"/>
<dbReference type="InterPro" id="IPR057546">
    <property type="entry name" value="HEAT_GCN1"/>
</dbReference>
<dbReference type="GO" id="GO:1904688">
    <property type="term" value="P:regulation of cytoplasmic translational initiation"/>
    <property type="evidence" value="ECO:0007669"/>
    <property type="project" value="UniProtKB-ARBA"/>
</dbReference>
<comment type="similarity">
    <text evidence="1">Belongs to the GCN1 family.</text>
</comment>
<dbReference type="FunFam" id="1.25.10.10:FF:000090">
    <property type="entry name" value="eIF-2-alpha kinase activator GCN1"/>
    <property type="match status" value="1"/>
</dbReference>
<dbReference type="Pfam" id="PF12074">
    <property type="entry name" value="Gcn1_N"/>
    <property type="match status" value="1"/>
</dbReference>
<dbReference type="Gene3D" id="1.25.10.10">
    <property type="entry name" value="Leucine-rich Repeat Variant"/>
    <property type="match status" value="5"/>
</dbReference>
<dbReference type="InterPro" id="IPR011989">
    <property type="entry name" value="ARM-like"/>
</dbReference>
<evidence type="ECO:0000256" key="3">
    <source>
        <dbReference type="ARBA" id="ARBA00072275"/>
    </source>
</evidence>
<dbReference type="Pfam" id="PF24987">
    <property type="entry name" value="HEAT_EF3_N"/>
    <property type="match status" value="1"/>
</dbReference>
<dbReference type="Pfam" id="PF25801">
    <property type="entry name" value="HEAT_GCN1_C_2"/>
    <property type="match status" value="1"/>
</dbReference>
<evidence type="ECO:0000313" key="7">
    <source>
        <dbReference type="Proteomes" id="UP000019375"/>
    </source>
</evidence>
<reference evidence="7" key="1">
    <citation type="journal article" date="2013" name="Genome Announc.">
        <title>Genome sequence of the food spoilage yeast Zygosaccharomyces bailii CLIB 213(T).</title>
        <authorList>
            <person name="Galeote V."/>
            <person name="Bigey F."/>
            <person name="Devillers H."/>
            <person name="Neuveglise C."/>
            <person name="Dequin S."/>
        </authorList>
    </citation>
    <scope>NUCLEOTIDE SEQUENCE [LARGE SCALE GENOMIC DNA]</scope>
    <source>
        <strain evidence="7">CLIB 213 / ATCC 58445 / CBS 680 / CCRC 21525 / NBRC 1098 / NCYC 1416 / NRRL Y-2227</strain>
    </source>
</reference>
<proteinExistence type="inferred from homology"/>
<feature type="domain" description="TOG" evidence="5">
    <location>
        <begin position="1319"/>
        <end position="1554"/>
    </location>
</feature>
<feature type="repeat" description="HEAT" evidence="4">
    <location>
        <begin position="1652"/>
        <end position="1691"/>
    </location>
</feature>
<organism evidence="6 7">
    <name type="scientific">Zygosaccharomyces bailii (strain CLIB 213 / ATCC 58445 / CBS 680 / BCRC 21525 / NBRC 1098 / NCYC 1416 / NRRL Y-2227)</name>
    <dbReference type="NCBI Taxonomy" id="1333698"/>
    <lineage>
        <taxon>Eukaryota</taxon>
        <taxon>Fungi</taxon>
        <taxon>Dikarya</taxon>
        <taxon>Ascomycota</taxon>
        <taxon>Saccharomycotina</taxon>
        <taxon>Saccharomycetes</taxon>
        <taxon>Saccharomycetales</taxon>
        <taxon>Saccharomycetaceae</taxon>
        <taxon>Zygosaccharomyces</taxon>
    </lineage>
</organism>
<evidence type="ECO:0000256" key="2">
    <source>
        <dbReference type="ARBA" id="ARBA00022737"/>
    </source>
</evidence>
<dbReference type="Pfam" id="PF24993">
    <property type="entry name" value="GNC1_N"/>
    <property type="match status" value="1"/>
</dbReference>
<evidence type="ECO:0000313" key="6">
    <source>
        <dbReference type="EMBL" id="CDF90349.1"/>
    </source>
</evidence>
<keyword evidence="7" id="KW-1185">Reference proteome</keyword>
<feature type="repeat" description="HEAT" evidence="4">
    <location>
        <begin position="1495"/>
        <end position="1533"/>
    </location>
</feature>
<dbReference type="SMART" id="SM01349">
    <property type="entry name" value="TOG"/>
    <property type="match status" value="1"/>
</dbReference>
<sequence>MCSVSLSDLSQEELSFALSKCVNESLLANRLDFLKELHQFVLEGNLETPQLSQISSTLLKSYSIFHEGKSKKLVTCILLEILKLDSRFLTQYGQFILNQVTPHPGSKAVSDYLNLLEWVHAFYKVITLEKEEFPKHVSLLLEAHFYITFGIEDNLDNQEMKKKSREGYNHHRERIRRAMLQSSSKTFVSCLKDNHDALFYFDTVGEETLRLFKAKKAPVVGFIVVLGALCQASVQLLSSHPTLFHSLKENCASQFCELIGKDVILGKNPPSELCLKTNLAPYMKDFVTEEQFTAVLVPNLEKACLRAPEKGFKIAMVLYAGVNSREVNLLHIFVSTKLISQSFSSFKSSKENVRHASIESVLTLLSCLCIENTSSDDANLLVDEIFKNIKANMNTEYKSLACKVLSQIPNVSDEVSTKILSGLSTYLTKEVNEIALESMLDCFFTNYFALKEPNESFSQIIANGFTEKKPNLKKLWLSSFTLNSKFASDSVLQQFGESCVEFTNETLSHYQRHDHIAMFACFEFIDKVYDSQLSNVKLKLGNLMASFSSPCLGDSFLQISLSTSLSVEKRMRSVELLEKFFRRDPELIGCNIIEALEKRVQLPGFPESEEAISFKFIVPVFNAISKPVPDKAAIIKVLLKSFIISQCFEFNLKNGWAGLVLNAMLDPANIMQKHGETIVDDALTVLNNPKMADTIYGSCAVQALSYAAFINQKAISPLLAKILQNDLEVKTIAHFAQEDIAIWKGNENEMVFNVLEKDMDKKLADKNNKDYETLKWEQSIRKEQAKKSNKKLTKEEQELIKQELAREAEIRKRVTEAALKVNRGVRLVHQLAQDSIQVDTGIEIWLPIAVTKLLELTQSSNSAVFLGSAALDAFLCLSSDISNRLGSMSFYVGLATLRVKNAANIPENFLEEALPELLSRVLFRVKIVSQQAALDSTTLIYMLPLLIDVLQEGKRVALMNANKPISNSEFVEEAREEEHLLLAMDVISSHAEVFSDPSIPRDAIMHVLLSLLALPSKAKMAKACFNALCQSISLAPTTKDLQLLLSSTLSSNQFVRSSVLEVIDNEFELEPFMSFSAEIFICKQDADETCRSTADFIWDFNKFKVSEELLTTLLTFFHQSDNGLRLFTAKAYAAGVECLQNLSPVDVTDAHLSILMDFYLEKAKALEPIIDNFGLVVVPASERKDPWEERSAAALAMKQLVSGISKEGSSLVNFITFLIEKGAIGDRKALVRQEMKEAGIEAIEKHGSKKVEDLIPVFESALSSKCESVVKENTIILYGSVARHLDADDQRIHIVIGRLLATLETPSSEVQHAVSECLSPLVFLFEQKVEDYVNQLMDKLLDTSVPKHVQKGAAWGIAGLVKGYGISSLSKFDIVRNLIEAAEDKKEFKKRESVAYAFQYLSISLGKFFEPYVIELLPNILKNLGDSVPDVRNATAEATKAIMAHTTSYGVTKLIPVAVSNMDDISWRTTRGSVELLGNMAYLNPTQLSSSLSTIVPEIVGVLNDSHKEVRKAADESLKRFGEVIRNPEIQKLVPVLIKAIGDPTKYTEEALDALIRTQFVHYIDSPSLALIIHVIHRGMHDRSANTKRKACKIVGNMAILVDTRDLVPYLQQLIDEVEVAMVDPVPGTRATAARALGALVERLGEDQFPDLIPRLMDTLSDDQKSGDRLGSAQALAEVISGLGLPKLEEMLPSIMSGVTSYRSSIREGFMPLLVFLPVCFGAQFAPYLNQIIQPILAGLADSEESIRDTALKAGRLVVKNYASKAIDLLLPELERGIFDENERIRLSSVQLTGELLFQVTSISSKNEFSEEDNEIGGQVTVKMVEVLGQERRDRVVSALFVCRNDTSGMVRASAVDIWKALVPNTPRTVKEVLPTLISMVVLHLASSSGTLRHIAAQTLGDMVRRVGGNALSQLLPTLEESLKDTSDPDSRQGVCIALRELIESSSVESLATYQTIIVNIIRDTLVDSSECVRKAAASCFDAYQEISSKTAIEEVLPYLLNLLETSSVSDCALLGLQEIMSTKSEVIFPILIPTLLEPPIDAFRSSALSSLSEVAGSALYKRLSTIINSLVDAVVSTASDTATKQSIKAALSKIFLSVTDEEGLHPLLQQIMSLLKSDDFEKRLVVLEILPQFFSETVLDYDVYTSDLVSNSILSLDDKDPRFVQASHDLLLALISNEDKSKFDRLVKPAKQALQMTGKPGEDLPAFTLPKGPNCILPVFLHGLMYGSSDEREDSALAIADVVSKTPAANLKPFVSVITGPLIRVVGERFNSDIKAGILFALNILFAKIPQFLRPFIPQLQRTFVKSLSDPSNETLRLRAAKALGTLIEYQPRVDPLVIELVTGAKQATDEGVRTAMLKALLEVVTKSGLKMNENSKVSIVNLVEEGLMSSDDKQAAAYANLIGSISETLSAEEAQRILREKVLEAGLEGDTGKFGVLALNSFIKDVPAQVVNSQILDDIVQYLLDAIRSPSAYFSENGLLAAGKLLLLQGEKKSPYSKIESEDPLELGEKNIELLVAEICAAMLAPVSTSTDARRLTLVIIRTLARFKFDECVKPFLNLLGVSVFSCLRDVIIPIKLAAEKAYLAIFRLVEEPEMTTFNAWFLELSTQNSTVTNAVGTVVQLRSIGDYTRRVGKRLANVERERIAEGGDAETMFSDRFEDEREIWAVGGLEVV</sequence>
<dbReference type="PANTHER" id="PTHR23346:SF7">
    <property type="entry name" value="STALLED RIBOSOME SENSOR GCN1"/>
    <property type="match status" value="1"/>
</dbReference>
<dbReference type="PANTHER" id="PTHR23346">
    <property type="entry name" value="TRANSLATIONAL ACTIVATOR GCN1-RELATED"/>
    <property type="match status" value="1"/>
</dbReference>
<dbReference type="GO" id="GO:0034198">
    <property type="term" value="P:cellular response to amino acid starvation"/>
    <property type="evidence" value="ECO:0007669"/>
    <property type="project" value="TreeGrafter"/>
</dbReference>
<dbReference type="Pfam" id="PF24916">
    <property type="entry name" value="HEAT_GCN1_fung"/>
    <property type="match status" value="1"/>
</dbReference>
<dbReference type="InterPro" id="IPR034085">
    <property type="entry name" value="TOG"/>
</dbReference>
<gene>
    <name evidence="6" type="ORF">BN860_06458g</name>
</gene>
<dbReference type="GO" id="GO:0030295">
    <property type="term" value="F:protein kinase activator activity"/>
    <property type="evidence" value="ECO:0007669"/>
    <property type="project" value="UniProtKB-ARBA"/>
</dbReference>
<dbReference type="InterPro" id="IPR056809">
    <property type="entry name" value="HEAT_GCN1_fung"/>
</dbReference>
<feature type="repeat" description="HEAT" evidence="4">
    <location>
        <begin position="1607"/>
        <end position="1652"/>
    </location>
</feature>
<dbReference type="PROSITE" id="PS50077">
    <property type="entry name" value="HEAT_REPEAT"/>
    <property type="match status" value="4"/>
</dbReference>